<reference evidence="1 2" key="1">
    <citation type="submission" date="2018-10" db="EMBL/GenBank/DDBJ databases">
        <title>A high-quality apple genome assembly.</title>
        <authorList>
            <person name="Hu J."/>
        </authorList>
    </citation>
    <scope>NUCLEOTIDE SEQUENCE [LARGE SCALE GENOMIC DNA]</scope>
    <source>
        <strain evidence="2">cv. HFTH1</strain>
        <tissue evidence="1">Young leaf</tissue>
    </source>
</reference>
<protein>
    <submittedName>
        <fullName evidence="1">Uncharacterized protein</fullName>
    </submittedName>
</protein>
<evidence type="ECO:0000313" key="1">
    <source>
        <dbReference type="EMBL" id="RXH85296.1"/>
    </source>
</evidence>
<accession>A0A498IPL4</accession>
<dbReference type="Proteomes" id="UP000290289">
    <property type="component" value="Chromosome 11"/>
</dbReference>
<keyword evidence="2" id="KW-1185">Reference proteome</keyword>
<dbReference type="AlphaFoldDB" id="A0A498IPL4"/>
<evidence type="ECO:0000313" key="2">
    <source>
        <dbReference type="Proteomes" id="UP000290289"/>
    </source>
</evidence>
<dbReference type="EMBL" id="RDQH01000337">
    <property type="protein sequence ID" value="RXH85296.1"/>
    <property type="molecule type" value="Genomic_DNA"/>
</dbReference>
<proteinExistence type="predicted"/>
<name>A0A498IPL4_MALDO</name>
<organism evidence="1 2">
    <name type="scientific">Malus domestica</name>
    <name type="common">Apple</name>
    <name type="synonym">Pyrus malus</name>
    <dbReference type="NCBI Taxonomy" id="3750"/>
    <lineage>
        <taxon>Eukaryota</taxon>
        <taxon>Viridiplantae</taxon>
        <taxon>Streptophyta</taxon>
        <taxon>Embryophyta</taxon>
        <taxon>Tracheophyta</taxon>
        <taxon>Spermatophyta</taxon>
        <taxon>Magnoliopsida</taxon>
        <taxon>eudicotyledons</taxon>
        <taxon>Gunneridae</taxon>
        <taxon>Pentapetalae</taxon>
        <taxon>rosids</taxon>
        <taxon>fabids</taxon>
        <taxon>Rosales</taxon>
        <taxon>Rosaceae</taxon>
        <taxon>Amygdaloideae</taxon>
        <taxon>Maleae</taxon>
        <taxon>Malus</taxon>
    </lineage>
</organism>
<comment type="caution">
    <text evidence="1">The sequence shown here is derived from an EMBL/GenBank/DDBJ whole genome shotgun (WGS) entry which is preliminary data.</text>
</comment>
<gene>
    <name evidence="1" type="ORF">DVH24_042064</name>
</gene>
<sequence>MIPKFSGQPRQHQAPMCAHVISGFEISENMQSGNDDSTVSVEDDVCLDSEVYSQLSNGVEPQFDFLKGLGLSALLFRCLFRALLFYVVRVNQCQHFILFFL</sequence>